<feature type="chain" id="PRO_5014213829" evidence="2">
    <location>
        <begin position="24"/>
        <end position="188"/>
    </location>
</feature>
<dbReference type="PATRIC" id="fig|1341156.4.peg.3253"/>
<feature type="compositionally biased region" description="Polar residues" evidence="1">
    <location>
        <begin position="137"/>
        <end position="156"/>
    </location>
</feature>
<evidence type="ECO:0000313" key="5">
    <source>
        <dbReference type="Proteomes" id="UP000021369"/>
    </source>
</evidence>
<protein>
    <submittedName>
        <fullName evidence="3">Uncharacterized protein</fullName>
    </submittedName>
</protein>
<name>A0A011UZR5_RUMAL</name>
<dbReference type="OrthoDB" id="1820930at2"/>
<evidence type="ECO:0000313" key="3">
    <source>
        <dbReference type="EMBL" id="EXM38682.1"/>
    </source>
</evidence>
<dbReference type="EMBL" id="JEOB01000004">
    <property type="protein sequence ID" value="EXM38682.1"/>
    <property type="molecule type" value="Genomic_DNA"/>
</dbReference>
<dbReference type="RefSeq" id="WP_037284986.1">
    <property type="nucleotide sequence ID" value="NZ_JEOB01000001.1"/>
</dbReference>
<reference evidence="3 5" key="1">
    <citation type="submission" date="2013-06" db="EMBL/GenBank/DDBJ databases">
        <title>Rumen cellulosomics: divergent fiber-degrading strategies revealed by comparative genome-wide analysis of six Ruminococcal strains.</title>
        <authorList>
            <person name="Dassa B."/>
            <person name="Borovok I."/>
            <person name="Lamed R."/>
            <person name="Flint H."/>
            <person name="Yeoman C.J."/>
            <person name="White B."/>
            <person name="Bayer E.A."/>
        </authorList>
    </citation>
    <scope>NUCLEOTIDE SEQUENCE [LARGE SCALE GENOMIC DNA]</scope>
    <source>
        <strain evidence="3 5">SY3</strain>
    </source>
</reference>
<keyword evidence="5" id="KW-1185">Reference proteome</keyword>
<feature type="region of interest" description="Disordered" evidence="1">
    <location>
        <begin position="122"/>
        <end position="160"/>
    </location>
</feature>
<dbReference type="EMBL" id="JEOB01000001">
    <property type="protein sequence ID" value="EXM41036.1"/>
    <property type="molecule type" value="Genomic_DNA"/>
</dbReference>
<keyword evidence="2" id="KW-0732">Signal</keyword>
<feature type="compositionally biased region" description="Low complexity" evidence="1">
    <location>
        <begin position="126"/>
        <end position="136"/>
    </location>
</feature>
<accession>A0A011UZR5</accession>
<evidence type="ECO:0000313" key="4">
    <source>
        <dbReference type="EMBL" id="EXM41036.1"/>
    </source>
</evidence>
<organism evidence="3 5">
    <name type="scientific">Ruminococcus albus SY3</name>
    <dbReference type="NCBI Taxonomy" id="1341156"/>
    <lineage>
        <taxon>Bacteria</taxon>
        <taxon>Bacillati</taxon>
        <taxon>Bacillota</taxon>
        <taxon>Clostridia</taxon>
        <taxon>Eubacteriales</taxon>
        <taxon>Oscillospiraceae</taxon>
        <taxon>Ruminococcus</taxon>
    </lineage>
</organism>
<feature type="signal peptide" evidence="2">
    <location>
        <begin position="1"/>
        <end position="23"/>
    </location>
</feature>
<dbReference type="AlphaFoldDB" id="A0A011UZR5"/>
<gene>
    <name evidence="4" type="ORF">RASY3_03065</name>
    <name evidence="3" type="ORF">RASY3_18330</name>
</gene>
<comment type="caution">
    <text evidence="3">The sequence shown here is derived from an EMBL/GenBank/DDBJ whole genome shotgun (WGS) entry which is preliminary data.</text>
</comment>
<evidence type="ECO:0000256" key="2">
    <source>
        <dbReference type="SAM" id="SignalP"/>
    </source>
</evidence>
<sequence>MKKIAALLLCLSMLTCTVIPAFAEGEQNPTTGEATIGTEVPETHDLKLTITGDVDVKVNGVDGKEFTVERLSEPVLEIKANDGEKITKVVLNGEDVTDQVVDGKLKLPSVYEDGVYDLSIETEPISDSSSRSESSSQKAETVSTYSTQPNASNANPATGVAGGVSLGTAVLLAAIGIARNKGSEDEEE</sequence>
<dbReference type="Proteomes" id="UP000021369">
    <property type="component" value="Unassembled WGS sequence"/>
</dbReference>
<evidence type="ECO:0000256" key="1">
    <source>
        <dbReference type="SAM" id="MobiDB-lite"/>
    </source>
</evidence>
<proteinExistence type="predicted"/>